<dbReference type="Proteomes" id="UP001161094">
    <property type="component" value="Unassembled WGS sequence"/>
</dbReference>
<accession>A0AA42IXA0</accession>
<evidence type="ECO:0000256" key="1">
    <source>
        <dbReference type="SAM" id="SignalP"/>
    </source>
</evidence>
<protein>
    <submittedName>
        <fullName evidence="2">DUF4148 domain-containing protein</fullName>
    </submittedName>
</protein>
<gene>
    <name evidence="2" type="ORF">N5D93_11410</name>
</gene>
<feature type="signal peptide" evidence="1">
    <location>
        <begin position="1"/>
        <end position="22"/>
    </location>
</feature>
<name>A0AA42IXA0_9BURK</name>
<organism evidence="2 3">
    <name type="scientific">Achromobacter spanius</name>
    <dbReference type="NCBI Taxonomy" id="217203"/>
    <lineage>
        <taxon>Bacteria</taxon>
        <taxon>Pseudomonadati</taxon>
        <taxon>Pseudomonadota</taxon>
        <taxon>Betaproteobacteria</taxon>
        <taxon>Burkholderiales</taxon>
        <taxon>Alcaligenaceae</taxon>
        <taxon>Achromobacter</taxon>
    </lineage>
</organism>
<dbReference type="Pfam" id="PF13663">
    <property type="entry name" value="DUF4148"/>
    <property type="match status" value="2"/>
</dbReference>
<dbReference type="AlphaFoldDB" id="A0AA42IXA0"/>
<dbReference type="InterPro" id="IPR025421">
    <property type="entry name" value="DUF4148"/>
</dbReference>
<feature type="chain" id="PRO_5041236357" evidence="1">
    <location>
        <begin position="23"/>
        <end position="118"/>
    </location>
</feature>
<evidence type="ECO:0000313" key="3">
    <source>
        <dbReference type="Proteomes" id="UP001161094"/>
    </source>
</evidence>
<keyword evidence="1" id="KW-0732">Signal</keyword>
<proteinExistence type="predicted"/>
<sequence>MKKTLATALMLSFAALSAGAYASDNTEPNNVPFQGVYGTPYQGPTRAQIQAELAEAKAAGLVTNVEPNNVPFQGVYGTPHTGKTRAEVQAELATAKAAGLVSNVEPNDMPFAGVYHSN</sequence>
<reference evidence="2" key="1">
    <citation type="submission" date="2022-09" db="EMBL/GenBank/DDBJ databases">
        <title>Intensive care unit water sources are persistently colonized with multi-drug resistant bacteria and are the site of extensive horizontal gene transfer of antibiotic resistance genes.</title>
        <authorList>
            <person name="Diorio-Toth L."/>
        </authorList>
    </citation>
    <scope>NUCLEOTIDE SEQUENCE</scope>
    <source>
        <strain evidence="2">GD03843</strain>
    </source>
</reference>
<evidence type="ECO:0000313" key="2">
    <source>
        <dbReference type="EMBL" id="MDH0736420.1"/>
    </source>
</evidence>
<dbReference type="EMBL" id="JAOCDZ010000007">
    <property type="protein sequence ID" value="MDH0736420.1"/>
    <property type="molecule type" value="Genomic_DNA"/>
</dbReference>
<comment type="caution">
    <text evidence="2">The sequence shown here is derived from an EMBL/GenBank/DDBJ whole genome shotgun (WGS) entry which is preliminary data.</text>
</comment>
<dbReference type="RefSeq" id="WP_279995192.1">
    <property type="nucleotide sequence ID" value="NZ_JAOCDZ010000007.1"/>
</dbReference>